<accession>A0ABT5PGI4</accession>
<dbReference type="RefSeq" id="WP_273895934.1">
    <property type="nucleotide sequence ID" value="NZ_JAMDGP010000051.1"/>
</dbReference>
<name>A0ABT5PGI4_9PSED</name>
<gene>
    <name evidence="1" type="ORF">M5G17_27140</name>
</gene>
<keyword evidence="2" id="KW-1185">Reference proteome</keyword>
<dbReference type="Proteomes" id="UP001148184">
    <property type="component" value="Unassembled WGS sequence"/>
</dbReference>
<reference evidence="1 2" key="1">
    <citation type="submission" date="2022-05" db="EMBL/GenBank/DDBJ databases">
        <title>Novel Pseudomonas spp. Isolated from a Rainbow Trout Aquaculture Facility.</title>
        <authorList>
            <person name="Testerman T."/>
            <person name="Graf J."/>
        </authorList>
    </citation>
    <scope>NUCLEOTIDE SEQUENCE [LARGE SCALE GENOMIC DNA]</scope>
    <source>
        <strain evidence="1 2">ID1025</strain>
    </source>
</reference>
<evidence type="ECO:0000313" key="1">
    <source>
        <dbReference type="EMBL" id="MDD1017332.1"/>
    </source>
</evidence>
<evidence type="ECO:0000313" key="2">
    <source>
        <dbReference type="Proteomes" id="UP001148184"/>
    </source>
</evidence>
<organism evidence="1 2">
    <name type="scientific">Pseudomonas rubra</name>
    <dbReference type="NCBI Taxonomy" id="2942627"/>
    <lineage>
        <taxon>Bacteria</taxon>
        <taxon>Pseudomonadati</taxon>
        <taxon>Pseudomonadota</taxon>
        <taxon>Gammaproteobacteria</taxon>
        <taxon>Pseudomonadales</taxon>
        <taxon>Pseudomonadaceae</taxon>
        <taxon>Pseudomonas</taxon>
    </lineage>
</organism>
<comment type="caution">
    <text evidence="1">The sequence shown here is derived from an EMBL/GenBank/DDBJ whole genome shotgun (WGS) entry which is preliminary data.</text>
</comment>
<sequence>MRMVVTLDMYSGRPNPSWEVSESDAKKLRKLLSKKRAISSVSSPGSIGLLGYRGLLVSSVEDPSAIKTMRAFDGVLEVASLDFPNYLDSDSEIEEFLLGTAGVALKDEERQFIEQEIQKNVSGGVANSIKDFEIMAIPPYDPGKWNNNPTVLRNNNCYNYGNDTITNTFAQPGRGAGQEGPYPPTCKDTSAAAVRDGLKSIPNPDTTPTEGHLVALVVSTTPGFFDYHWYRRDSNGMWSHKPGQTAARNTDNSGRLISDPRNCDRGPYNNFCGFFNSMPGDIIIR</sequence>
<dbReference type="EMBL" id="JAMDGZ010000089">
    <property type="protein sequence ID" value="MDD1017332.1"/>
    <property type="molecule type" value="Genomic_DNA"/>
</dbReference>
<proteinExistence type="predicted"/>
<protein>
    <submittedName>
        <fullName evidence="1">Uncharacterized protein</fullName>
    </submittedName>
</protein>